<keyword evidence="3" id="KW-1185">Reference proteome</keyword>
<dbReference type="Gene3D" id="3.30.2450.20">
    <property type="match status" value="1"/>
</dbReference>
<feature type="domain" description="CdiI C-terminal" evidence="1">
    <location>
        <begin position="33"/>
        <end position="140"/>
    </location>
</feature>
<dbReference type="InterPro" id="IPR040509">
    <property type="entry name" value="CdiI_C"/>
</dbReference>
<protein>
    <recommendedName>
        <fullName evidence="1">CdiI C-terminal domain-containing protein</fullName>
    </recommendedName>
</protein>
<dbReference type="EMBL" id="PGTZ01000006">
    <property type="protein sequence ID" value="PJI94693.1"/>
    <property type="molecule type" value="Genomic_DNA"/>
</dbReference>
<comment type="caution">
    <text evidence="2">The sequence shown here is derived from an EMBL/GenBank/DDBJ whole genome shotgun (WGS) entry which is preliminary data.</text>
</comment>
<accession>A0A2M8WUU0</accession>
<dbReference type="Pfam" id="PF18228">
    <property type="entry name" value="CdiI_N"/>
    <property type="match status" value="1"/>
</dbReference>
<evidence type="ECO:0000259" key="1">
    <source>
        <dbReference type="Pfam" id="PF18228"/>
    </source>
</evidence>
<gene>
    <name evidence="2" type="ORF">CLV34_0539</name>
</gene>
<dbReference type="AlphaFoldDB" id="A0A2M8WUU0"/>
<name>A0A2M8WUU0_9MICO</name>
<organism evidence="2 3">
    <name type="scientific">Luteimicrobium subarcticum</name>
    <dbReference type="NCBI Taxonomy" id="620910"/>
    <lineage>
        <taxon>Bacteria</taxon>
        <taxon>Bacillati</taxon>
        <taxon>Actinomycetota</taxon>
        <taxon>Actinomycetes</taxon>
        <taxon>Micrococcales</taxon>
        <taxon>Luteimicrobium</taxon>
    </lineage>
</organism>
<proteinExistence type="predicted"/>
<sequence length="150" mass="16933">MEVASLDPPPRMRDAVGATGRITIGDFSEIFFMDLSYWGVDQYERSWRSALRHLLSGDGSISCLVSSITEPSTSNFVFTWPLYRLTEDVAVRNSILFLDELDSPFDAEQPWKSVRPRRVTDEDGDRISEWRVSIAAIREFLVGPPASSAE</sequence>
<evidence type="ECO:0000313" key="2">
    <source>
        <dbReference type="EMBL" id="PJI94693.1"/>
    </source>
</evidence>
<evidence type="ECO:0000313" key="3">
    <source>
        <dbReference type="Proteomes" id="UP000231586"/>
    </source>
</evidence>
<dbReference type="CDD" id="cd20699">
    <property type="entry name" value="CdiI_ECL-like"/>
    <property type="match status" value="1"/>
</dbReference>
<reference evidence="2 3" key="1">
    <citation type="submission" date="2017-11" db="EMBL/GenBank/DDBJ databases">
        <title>Genomic Encyclopedia of Archaeal and Bacterial Type Strains, Phase II (KMG-II): From Individual Species to Whole Genera.</title>
        <authorList>
            <person name="Goeker M."/>
        </authorList>
    </citation>
    <scope>NUCLEOTIDE SEQUENCE [LARGE SCALE GENOMIC DNA]</scope>
    <source>
        <strain evidence="2 3">DSM 22413</strain>
    </source>
</reference>
<dbReference type="InterPro" id="IPR053755">
    <property type="entry name" value="CDI_immunity_sf"/>
</dbReference>
<dbReference type="Proteomes" id="UP000231586">
    <property type="component" value="Unassembled WGS sequence"/>
</dbReference>